<evidence type="ECO:0000256" key="8">
    <source>
        <dbReference type="ARBA" id="ARBA00023002"/>
    </source>
</evidence>
<protein>
    <recommendedName>
        <fullName evidence="4">L-ornithine N(5)-monooxygenase [NAD(P)H]</fullName>
        <ecNumber evidence="4">1.14.13.196</ecNumber>
    </recommendedName>
</protein>
<comment type="cofactor">
    <cofactor evidence="1">
        <name>FAD</name>
        <dbReference type="ChEBI" id="CHEBI:57692"/>
    </cofactor>
</comment>
<name>A0AAV9XR50_9PEZI</name>
<keyword evidence="5" id="KW-0285">Flavoprotein</keyword>
<dbReference type="SUPFAM" id="SSF51905">
    <property type="entry name" value="FAD/NAD(P)-binding domain"/>
    <property type="match status" value="1"/>
</dbReference>
<evidence type="ECO:0000313" key="13">
    <source>
        <dbReference type="Proteomes" id="UP001365542"/>
    </source>
</evidence>
<evidence type="ECO:0000256" key="6">
    <source>
        <dbReference type="ARBA" id="ARBA00022827"/>
    </source>
</evidence>
<keyword evidence="7" id="KW-0521">NADP</keyword>
<comment type="catalytic activity">
    <reaction evidence="10">
        <text>L-ornithine + NADH + O2 = N(5)-hydroxy-L-ornithine + NAD(+) + H2O</text>
        <dbReference type="Rhea" id="RHEA:41512"/>
        <dbReference type="ChEBI" id="CHEBI:15377"/>
        <dbReference type="ChEBI" id="CHEBI:15379"/>
        <dbReference type="ChEBI" id="CHEBI:46911"/>
        <dbReference type="ChEBI" id="CHEBI:57540"/>
        <dbReference type="ChEBI" id="CHEBI:57945"/>
        <dbReference type="ChEBI" id="CHEBI:78275"/>
        <dbReference type="EC" id="1.14.13.196"/>
    </reaction>
</comment>
<evidence type="ECO:0000256" key="3">
    <source>
        <dbReference type="ARBA" id="ARBA00007588"/>
    </source>
</evidence>
<dbReference type="AlphaFoldDB" id="A0AAV9XR50"/>
<dbReference type="PANTHER" id="PTHR23023">
    <property type="entry name" value="DIMETHYLANILINE MONOOXYGENASE"/>
    <property type="match status" value="1"/>
</dbReference>
<dbReference type="EMBL" id="JAVHJO010000001">
    <property type="protein sequence ID" value="KAK6543397.1"/>
    <property type="molecule type" value="Genomic_DNA"/>
</dbReference>
<keyword evidence="13" id="KW-1185">Reference proteome</keyword>
<comment type="similarity">
    <text evidence="3">Belongs to the lysine N(6)-hydroxylase/L-ornithine N(5)-oxygenase family.</text>
</comment>
<dbReference type="GO" id="GO:0016491">
    <property type="term" value="F:oxidoreductase activity"/>
    <property type="evidence" value="ECO:0007669"/>
    <property type="project" value="UniProtKB-KW"/>
</dbReference>
<organism evidence="12 13">
    <name type="scientific">Orbilia ellipsospora</name>
    <dbReference type="NCBI Taxonomy" id="2528407"/>
    <lineage>
        <taxon>Eukaryota</taxon>
        <taxon>Fungi</taxon>
        <taxon>Dikarya</taxon>
        <taxon>Ascomycota</taxon>
        <taxon>Pezizomycotina</taxon>
        <taxon>Orbiliomycetes</taxon>
        <taxon>Orbiliales</taxon>
        <taxon>Orbiliaceae</taxon>
        <taxon>Orbilia</taxon>
    </lineage>
</organism>
<proteinExistence type="inferred from homology"/>
<feature type="domain" description="DUF6314" evidence="11">
    <location>
        <begin position="508"/>
        <end position="682"/>
    </location>
</feature>
<evidence type="ECO:0000256" key="2">
    <source>
        <dbReference type="ARBA" id="ARBA00004924"/>
    </source>
</evidence>
<evidence type="ECO:0000256" key="4">
    <source>
        <dbReference type="ARBA" id="ARBA00012881"/>
    </source>
</evidence>
<dbReference type="Proteomes" id="UP001365542">
    <property type="component" value="Unassembled WGS sequence"/>
</dbReference>
<sequence length="682" mass="76121">MYFSDFAWQDNAPLIPRAFQVGGYLEQYRERYCKNAKVNLSCRVEKAEQINDQLGGRGFHWRIQTRSGDNATQEHEFDYLIVASGYFGKPSVPEFLREGQFEVPVIHSSKYRNLEQLLGDPTAKKGKILVVGGQLSGVEIAGTIATHLSSALNSPGPGRAAFIDSDTLKPKFGVLHIVQRPTWILPLVTCSAPASSAPPFLPLDINYQNLANRGNGPLQNTQGHISLEAARFVNAKFQAMLATDQSEFSPLLKIKDEDFDQQPFLAISDTYADFVRSGMIGVARGKLASLNSKTAMLGPSREKIEDIAAVVLATGFDAASSVSFFSDELNRKLSTAKGDLNNTVALALHNTLHPDIPNLGFVGFYRSPYWGVMEMQARVVTTIFSAGGLDSPALPHTLIEALKNDTSIERTLALRTDPRASQFPMGDYAWLMQEFGAALGLERKPHLTQMPFISGVEMSILTTARYIGNSINDAQMKEVEKNLGQTQSIVHAGINQGRLVARAIFRSLLGEWKLYRQLIGRRPDQPSGIFTGAASFYLRDGTPHAREKEFAAIEENEGDHGFEYLYVETGDFEDESSGLKFPAKKRQIWRYNEVDDVLSVWSVNSEDENCADKLLHDIEIIPQKEGEETDGWKGKASQRCEKNQSEVQCSFKFQSVNLREWQIVYDVNEQRSNYRTDASYRR</sequence>
<evidence type="ECO:0000256" key="5">
    <source>
        <dbReference type="ARBA" id="ARBA00022630"/>
    </source>
</evidence>
<gene>
    <name evidence="12" type="ORF">TWF694_000144</name>
</gene>
<dbReference type="InterPro" id="IPR025700">
    <property type="entry name" value="Lys/Orn_oxygenase"/>
</dbReference>
<dbReference type="InterPro" id="IPR036188">
    <property type="entry name" value="FAD/NAD-bd_sf"/>
</dbReference>
<dbReference type="Gene3D" id="3.50.50.60">
    <property type="entry name" value="FAD/NAD(P)-binding domain"/>
    <property type="match status" value="1"/>
</dbReference>
<evidence type="ECO:0000256" key="7">
    <source>
        <dbReference type="ARBA" id="ARBA00022857"/>
    </source>
</evidence>
<dbReference type="Pfam" id="PF13434">
    <property type="entry name" value="Lys_Orn_oxgnase"/>
    <property type="match status" value="1"/>
</dbReference>
<keyword evidence="8" id="KW-0560">Oxidoreductase</keyword>
<evidence type="ECO:0000256" key="9">
    <source>
        <dbReference type="ARBA" id="ARBA00047598"/>
    </source>
</evidence>
<dbReference type="EC" id="1.14.13.196" evidence="4"/>
<comment type="caution">
    <text evidence="12">The sequence shown here is derived from an EMBL/GenBank/DDBJ whole genome shotgun (WGS) entry which is preliminary data.</text>
</comment>
<evidence type="ECO:0000256" key="10">
    <source>
        <dbReference type="ARBA" id="ARBA00049248"/>
    </source>
</evidence>
<dbReference type="InterPro" id="IPR045632">
    <property type="entry name" value="DUF6314"/>
</dbReference>
<dbReference type="Pfam" id="PF19834">
    <property type="entry name" value="DUF6314"/>
    <property type="match status" value="1"/>
</dbReference>
<reference evidence="12 13" key="1">
    <citation type="submission" date="2019-10" db="EMBL/GenBank/DDBJ databases">
        <authorList>
            <person name="Palmer J.M."/>
        </authorList>
    </citation>
    <scope>NUCLEOTIDE SEQUENCE [LARGE SCALE GENOMIC DNA]</scope>
    <source>
        <strain evidence="12 13">TWF694</strain>
    </source>
</reference>
<evidence type="ECO:0000256" key="1">
    <source>
        <dbReference type="ARBA" id="ARBA00001974"/>
    </source>
</evidence>
<evidence type="ECO:0000313" key="12">
    <source>
        <dbReference type="EMBL" id="KAK6543397.1"/>
    </source>
</evidence>
<keyword evidence="6" id="KW-0274">FAD</keyword>
<accession>A0AAV9XR50</accession>
<evidence type="ECO:0000259" key="11">
    <source>
        <dbReference type="Pfam" id="PF19834"/>
    </source>
</evidence>
<comment type="catalytic activity">
    <reaction evidence="9">
        <text>L-ornithine + NADPH + O2 = N(5)-hydroxy-L-ornithine + NADP(+) + H2O</text>
        <dbReference type="Rhea" id="RHEA:41508"/>
        <dbReference type="ChEBI" id="CHEBI:15377"/>
        <dbReference type="ChEBI" id="CHEBI:15379"/>
        <dbReference type="ChEBI" id="CHEBI:46911"/>
        <dbReference type="ChEBI" id="CHEBI:57783"/>
        <dbReference type="ChEBI" id="CHEBI:58349"/>
        <dbReference type="ChEBI" id="CHEBI:78275"/>
        <dbReference type="EC" id="1.14.13.196"/>
    </reaction>
</comment>
<dbReference type="InterPro" id="IPR050346">
    <property type="entry name" value="FMO-like"/>
</dbReference>
<comment type="pathway">
    <text evidence="2">Siderophore biosynthesis.</text>
</comment>